<sequence length="656" mass="70796">MSGTVARRGNNMHRNITVTPFLNKLYNMVDDSASDNLIGWSDDGNSFIVYRHEDFAKDVLPRFFKHSNFSSFVRQLNMYGFHKVPHLQQGGLIADAPDADSWEFSNDNFQRGQPDLLHFIRRKKGHRDNAAATTATGVDAEAEFDDDADDGVAHTTDNGVKQEAEESVVDDPPQKQVAKSGSVAGGKTRASRPSQVDMARILKEIQVIRDHQLTISSDIKRLQQENQNLWIQATETEQNSKKQQDTVDKILRFLATVFSADMRQSEIQLPLRRLISHNADSAHGSASSSGLGESASRNGAHSTYSGHQFQTQQPQSQQNQRVSPYQSVLEAAGILPSTKMRNLMSTPRTQSIFEEMDFPEIAAATANDPSSQIISSEDLNSLVMSLANSSAPLYYNNSNNNGIGTDVGLPATTGLANSSAATPGFGYAHFPEQQASDPLVGKTPAAGAVADMPNGSASFANGMPDLFGNINQTFTTPNNNMHSLQLILEAIKTLTPEQQQSMLNYFRLTGQLNHMPLLTAGSTTSSNHVDSPGNPSVNTTPFLEFVDPNAEPVLDGINGLGTGLDNVPGLNIDNLGNAATTLPVAETADDHYEDLFKDPLNDGSTISSSLNEVNIPGIDPAIAASLFQTPPVLTSTPQPTARINANPNTAGQPGKK</sequence>
<feature type="region of interest" description="Disordered" evidence="8">
    <location>
        <begin position="280"/>
        <end position="325"/>
    </location>
</feature>
<feature type="compositionally biased region" description="Polar residues" evidence="8">
    <location>
        <begin position="297"/>
        <end position="307"/>
    </location>
</feature>
<evidence type="ECO:0000256" key="2">
    <source>
        <dbReference type="ARBA" id="ARBA00006403"/>
    </source>
</evidence>
<dbReference type="AlphaFoldDB" id="A0A9W8HL55"/>
<feature type="compositionally biased region" description="Low complexity" evidence="8">
    <location>
        <begin position="308"/>
        <end position="320"/>
    </location>
</feature>
<evidence type="ECO:0000313" key="10">
    <source>
        <dbReference type="EMBL" id="KAJ2787269.1"/>
    </source>
</evidence>
<feature type="compositionally biased region" description="Acidic residues" evidence="8">
    <location>
        <begin position="140"/>
        <end position="150"/>
    </location>
</feature>
<feature type="domain" description="HSF-type DNA-binding" evidence="9">
    <location>
        <begin position="60"/>
        <end position="84"/>
    </location>
</feature>
<evidence type="ECO:0000259" key="9">
    <source>
        <dbReference type="PROSITE" id="PS00434"/>
    </source>
</evidence>
<protein>
    <submittedName>
        <fullName evidence="10">Heat shock transcription factor</fullName>
    </submittedName>
</protein>
<dbReference type="EMBL" id="JANBUM010000028">
    <property type="protein sequence ID" value="KAJ2787269.1"/>
    <property type="molecule type" value="Genomic_DNA"/>
</dbReference>
<keyword evidence="6" id="KW-0539">Nucleus</keyword>
<evidence type="ECO:0000256" key="8">
    <source>
        <dbReference type="SAM" id="MobiDB-lite"/>
    </source>
</evidence>
<dbReference type="PANTHER" id="PTHR10015">
    <property type="entry name" value="HEAT SHOCK TRANSCRIPTION FACTOR"/>
    <property type="match status" value="1"/>
</dbReference>
<evidence type="ECO:0000256" key="7">
    <source>
        <dbReference type="RuleBase" id="RU004020"/>
    </source>
</evidence>
<keyword evidence="10" id="KW-0346">Stress response</keyword>
<dbReference type="OrthoDB" id="60033at2759"/>
<dbReference type="Pfam" id="PF00447">
    <property type="entry name" value="HSF_DNA-bind"/>
    <property type="match status" value="1"/>
</dbReference>
<dbReference type="PANTHER" id="PTHR10015:SF427">
    <property type="entry name" value="HEAT SHOCK FACTOR PROTEIN"/>
    <property type="match status" value="1"/>
</dbReference>
<feature type="region of interest" description="Disordered" evidence="8">
    <location>
        <begin position="128"/>
        <end position="195"/>
    </location>
</feature>
<keyword evidence="5" id="KW-0804">Transcription</keyword>
<comment type="caution">
    <text evidence="10">The sequence shown here is derived from an EMBL/GenBank/DDBJ whole genome shotgun (WGS) entry which is preliminary data.</text>
</comment>
<organism evidence="10 11">
    <name type="scientific">Coemansia interrupta</name>
    <dbReference type="NCBI Taxonomy" id="1126814"/>
    <lineage>
        <taxon>Eukaryota</taxon>
        <taxon>Fungi</taxon>
        <taxon>Fungi incertae sedis</taxon>
        <taxon>Zoopagomycota</taxon>
        <taxon>Kickxellomycotina</taxon>
        <taxon>Kickxellomycetes</taxon>
        <taxon>Kickxellales</taxon>
        <taxon>Kickxellaceae</taxon>
        <taxon>Coemansia</taxon>
    </lineage>
</organism>
<dbReference type="SUPFAM" id="SSF46785">
    <property type="entry name" value="Winged helix' DNA-binding domain"/>
    <property type="match status" value="1"/>
</dbReference>
<evidence type="ECO:0000256" key="1">
    <source>
        <dbReference type="ARBA" id="ARBA00004123"/>
    </source>
</evidence>
<feature type="compositionally biased region" description="Low complexity" evidence="8">
    <location>
        <begin position="281"/>
        <end position="296"/>
    </location>
</feature>
<comment type="similarity">
    <text evidence="2 7">Belongs to the HSF family.</text>
</comment>
<keyword evidence="11" id="KW-1185">Reference proteome</keyword>
<accession>A0A9W8HL55</accession>
<evidence type="ECO:0000256" key="5">
    <source>
        <dbReference type="ARBA" id="ARBA00023163"/>
    </source>
</evidence>
<dbReference type="InterPro" id="IPR000232">
    <property type="entry name" value="HSF_DNA-bd"/>
</dbReference>
<keyword evidence="3" id="KW-0805">Transcription regulation</keyword>
<dbReference type="InterPro" id="IPR036390">
    <property type="entry name" value="WH_DNA-bd_sf"/>
</dbReference>
<dbReference type="FunFam" id="1.10.10.10:FF:000027">
    <property type="entry name" value="Heat shock transcription factor 1"/>
    <property type="match status" value="1"/>
</dbReference>
<evidence type="ECO:0000313" key="11">
    <source>
        <dbReference type="Proteomes" id="UP001140172"/>
    </source>
</evidence>
<dbReference type="Gene3D" id="1.10.10.10">
    <property type="entry name" value="Winged helix-like DNA-binding domain superfamily/Winged helix DNA-binding domain"/>
    <property type="match status" value="1"/>
</dbReference>
<keyword evidence="4" id="KW-0238">DNA-binding</keyword>
<evidence type="ECO:0000256" key="3">
    <source>
        <dbReference type="ARBA" id="ARBA00023015"/>
    </source>
</evidence>
<name>A0A9W8HL55_9FUNG</name>
<dbReference type="PRINTS" id="PR00056">
    <property type="entry name" value="HSFDOMAIN"/>
</dbReference>
<proteinExistence type="inferred from homology"/>
<feature type="region of interest" description="Disordered" evidence="8">
    <location>
        <begin position="631"/>
        <end position="656"/>
    </location>
</feature>
<evidence type="ECO:0000256" key="6">
    <source>
        <dbReference type="ARBA" id="ARBA00023242"/>
    </source>
</evidence>
<evidence type="ECO:0000256" key="4">
    <source>
        <dbReference type="ARBA" id="ARBA00023125"/>
    </source>
</evidence>
<dbReference type="GO" id="GO:0043565">
    <property type="term" value="F:sequence-specific DNA binding"/>
    <property type="evidence" value="ECO:0007669"/>
    <property type="project" value="InterPro"/>
</dbReference>
<dbReference type="GO" id="GO:0003700">
    <property type="term" value="F:DNA-binding transcription factor activity"/>
    <property type="evidence" value="ECO:0007669"/>
    <property type="project" value="InterPro"/>
</dbReference>
<dbReference type="PROSITE" id="PS00434">
    <property type="entry name" value="HSF_DOMAIN"/>
    <property type="match status" value="1"/>
</dbReference>
<dbReference type="GO" id="GO:0005634">
    <property type="term" value="C:nucleus"/>
    <property type="evidence" value="ECO:0007669"/>
    <property type="project" value="UniProtKB-SubCell"/>
</dbReference>
<reference evidence="10" key="1">
    <citation type="submission" date="2022-07" db="EMBL/GenBank/DDBJ databases">
        <title>Phylogenomic reconstructions and comparative analyses of Kickxellomycotina fungi.</title>
        <authorList>
            <person name="Reynolds N.K."/>
            <person name="Stajich J.E."/>
            <person name="Barry K."/>
            <person name="Grigoriev I.V."/>
            <person name="Crous P."/>
            <person name="Smith M.E."/>
        </authorList>
    </citation>
    <scope>NUCLEOTIDE SEQUENCE</scope>
    <source>
        <strain evidence="10">BCRC 34489</strain>
    </source>
</reference>
<dbReference type="Proteomes" id="UP001140172">
    <property type="component" value="Unassembled WGS sequence"/>
</dbReference>
<dbReference type="InterPro" id="IPR036388">
    <property type="entry name" value="WH-like_DNA-bd_sf"/>
</dbReference>
<dbReference type="SMART" id="SM00415">
    <property type="entry name" value="HSF"/>
    <property type="match status" value="1"/>
</dbReference>
<gene>
    <name evidence="10" type="primary">CTA8_2</name>
    <name evidence="10" type="ORF">GGI15_000875</name>
</gene>
<comment type="subcellular location">
    <subcellularLocation>
        <location evidence="1">Nucleus</location>
    </subcellularLocation>
</comment>